<dbReference type="SUPFAM" id="SSF49785">
    <property type="entry name" value="Galactose-binding domain-like"/>
    <property type="match status" value="1"/>
</dbReference>
<sequence>MKSISLNIEKLKDIPFNRYPKDFTFIVDGRRYQTPRIVADILSPKIRKLHCVDESINEFYINTKNPNIKLPLHDEEIQDDSENYFEIFLNLCQFENKEYEAQIRSRFMLYFYLLGNIDEYFVNQSEKLESLTVDKSIEILSQFDDYTINNSEYFDHQNIFYHKMIEVIASNFEEIDKEKLKKFSIEILEDIFRSDKLFLNDENSLFQFIFELYEQDHSYAVLFEYVAFCNISDEMFDTFVDKFDIEYLNRQIFRSICNRLSPSKCKMLDNKARYKEKLNEKEFKFQSNRYFEGIMNYLTNKTGGNIHDNKTIEITTNSTENNTPSCHPKHLVDYQQRNYYKSGNVEGIFVCFDFKDKLVQLTDYALETFDNSPNGVHIKSFVIEVSNDGKSWNEIDRQTDCSQLNNSNVKAVFSIKQNRNDFYRFVRLRQTGNSWWGITGNYYFYLYNLEFFGKISEPT</sequence>
<comment type="caution">
    <text evidence="1">The sequence shown here is derived from an EMBL/GenBank/DDBJ whole genome shotgun (WGS) entry which is preliminary data.</text>
</comment>
<dbReference type="InterPro" id="IPR008979">
    <property type="entry name" value="Galactose-bd-like_sf"/>
</dbReference>
<proteinExistence type="predicted"/>
<dbReference type="Proteomes" id="UP001470230">
    <property type="component" value="Unassembled WGS sequence"/>
</dbReference>
<organism evidence="1 2">
    <name type="scientific">Tritrichomonas musculus</name>
    <dbReference type="NCBI Taxonomy" id="1915356"/>
    <lineage>
        <taxon>Eukaryota</taxon>
        <taxon>Metamonada</taxon>
        <taxon>Parabasalia</taxon>
        <taxon>Tritrichomonadida</taxon>
        <taxon>Tritrichomonadidae</taxon>
        <taxon>Tritrichomonas</taxon>
    </lineage>
</organism>
<evidence type="ECO:0008006" key="3">
    <source>
        <dbReference type="Google" id="ProtNLM"/>
    </source>
</evidence>
<dbReference type="Gene3D" id="2.60.120.260">
    <property type="entry name" value="Galactose-binding domain-like"/>
    <property type="match status" value="1"/>
</dbReference>
<dbReference type="EMBL" id="JAPFFF010000013">
    <property type="protein sequence ID" value="KAK8871588.1"/>
    <property type="molecule type" value="Genomic_DNA"/>
</dbReference>
<keyword evidence="2" id="KW-1185">Reference proteome</keyword>
<gene>
    <name evidence="1" type="ORF">M9Y10_007322</name>
</gene>
<reference evidence="1 2" key="1">
    <citation type="submission" date="2024-04" db="EMBL/GenBank/DDBJ databases">
        <title>Tritrichomonas musculus Genome.</title>
        <authorList>
            <person name="Alves-Ferreira E."/>
            <person name="Grigg M."/>
            <person name="Lorenzi H."/>
            <person name="Galac M."/>
        </authorList>
    </citation>
    <scope>NUCLEOTIDE SEQUENCE [LARGE SCALE GENOMIC DNA]</scope>
    <source>
        <strain evidence="1 2">EAF2021</strain>
    </source>
</reference>
<name>A0ABR2J109_9EUKA</name>
<protein>
    <recommendedName>
        <fullName evidence="3">F5/8 type C domain-containing protein</fullName>
    </recommendedName>
</protein>
<evidence type="ECO:0000313" key="2">
    <source>
        <dbReference type="Proteomes" id="UP001470230"/>
    </source>
</evidence>
<accession>A0ABR2J109</accession>
<evidence type="ECO:0000313" key="1">
    <source>
        <dbReference type="EMBL" id="KAK8871588.1"/>
    </source>
</evidence>